<dbReference type="InterPro" id="IPR004360">
    <property type="entry name" value="Glyas_Fos-R_dOase_dom"/>
</dbReference>
<reference evidence="3 4" key="1">
    <citation type="journal article" date="2013" name="J. Microbiol.">
        <title>Mucilaginibacter ginsenosidivorax sp. nov., with ginsenoside converting activity isolated from sediment.</title>
        <authorList>
            <person name="Kim J.K."/>
            <person name="Choi T.E."/>
            <person name="Liu Q.M."/>
            <person name="Park H.Y."/>
            <person name="Yi T.H."/>
            <person name="Yoon M.H."/>
            <person name="Kim S.C."/>
            <person name="Im W.T."/>
        </authorList>
    </citation>
    <scope>NUCLEOTIDE SEQUENCE [LARGE SCALE GENOMIC DNA]</scope>
    <source>
        <strain evidence="3 4">KHI28</strain>
    </source>
</reference>
<accession>A0A5B8W051</accession>
<evidence type="ECO:0000256" key="1">
    <source>
        <dbReference type="SAM" id="MobiDB-lite"/>
    </source>
</evidence>
<dbReference type="Pfam" id="PF00903">
    <property type="entry name" value="Glyoxalase"/>
    <property type="match status" value="1"/>
</dbReference>
<proteinExistence type="predicted"/>
<evidence type="ECO:0000259" key="2">
    <source>
        <dbReference type="PROSITE" id="PS51819"/>
    </source>
</evidence>
<feature type="domain" description="VOC" evidence="2">
    <location>
        <begin position="10"/>
        <end position="126"/>
    </location>
</feature>
<dbReference type="InterPro" id="IPR037523">
    <property type="entry name" value="VOC_core"/>
</dbReference>
<dbReference type="CDD" id="cd06587">
    <property type="entry name" value="VOC"/>
    <property type="match status" value="1"/>
</dbReference>
<dbReference type="KEGG" id="mgk:FSB76_14285"/>
<evidence type="ECO:0000313" key="4">
    <source>
        <dbReference type="Proteomes" id="UP000321362"/>
    </source>
</evidence>
<evidence type="ECO:0000313" key="3">
    <source>
        <dbReference type="EMBL" id="QEC77053.1"/>
    </source>
</evidence>
<gene>
    <name evidence="3" type="ORF">FSB76_14285</name>
</gene>
<sequence>MASQTTKSPNVTQAVPFFMITEMERSLHFYVEGLGFTLINQWVPKDKIEWCWLQRGGGALMLQTLHKDMPGRGLGISVCFQCQDALALYHEFERHGLNPNEPFVGNNMWVVTIKDPDGYNLDFESPTNVPEETKYSDWKNE</sequence>
<dbReference type="Gene3D" id="3.10.180.10">
    <property type="entry name" value="2,3-Dihydroxybiphenyl 1,2-Dioxygenase, domain 1"/>
    <property type="match status" value="1"/>
</dbReference>
<organism evidence="3 4">
    <name type="scientific">Mucilaginibacter ginsenosidivorax</name>
    <dbReference type="NCBI Taxonomy" id="862126"/>
    <lineage>
        <taxon>Bacteria</taxon>
        <taxon>Pseudomonadati</taxon>
        <taxon>Bacteroidota</taxon>
        <taxon>Sphingobacteriia</taxon>
        <taxon>Sphingobacteriales</taxon>
        <taxon>Sphingobacteriaceae</taxon>
        <taxon>Mucilaginibacter</taxon>
    </lineage>
</organism>
<dbReference type="OrthoDB" id="9796521at2"/>
<name>A0A5B8W051_9SPHI</name>
<dbReference type="Proteomes" id="UP000321362">
    <property type="component" value="Chromosome"/>
</dbReference>
<dbReference type="EMBL" id="CP042437">
    <property type="protein sequence ID" value="QEC77053.1"/>
    <property type="molecule type" value="Genomic_DNA"/>
</dbReference>
<dbReference type="RefSeq" id="WP_147054411.1">
    <property type="nucleotide sequence ID" value="NZ_CP042437.1"/>
</dbReference>
<feature type="compositionally biased region" description="Basic and acidic residues" evidence="1">
    <location>
        <begin position="131"/>
        <end position="141"/>
    </location>
</feature>
<dbReference type="AlphaFoldDB" id="A0A5B8W051"/>
<dbReference type="PROSITE" id="PS51819">
    <property type="entry name" value="VOC"/>
    <property type="match status" value="1"/>
</dbReference>
<dbReference type="SUPFAM" id="SSF54593">
    <property type="entry name" value="Glyoxalase/Bleomycin resistance protein/Dihydroxybiphenyl dioxygenase"/>
    <property type="match status" value="1"/>
</dbReference>
<protein>
    <submittedName>
        <fullName evidence="3">VOC family protein</fullName>
    </submittedName>
</protein>
<keyword evidence="4" id="KW-1185">Reference proteome</keyword>
<dbReference type="InterPro" id="IPR029068">
    <property type="entry name" value="Glyas_Bleomycin-R_OHBP_Dase"/>
</dbReference>
<feature type="region of interest" description="Disordered" evidence="1">
    <location>
        <begin position="122"/>
        <end position="141"/>
    </location>
</feature>